<gene>
    <name evidence="1" type="ORF">RSOLAG22IIIB_01160</name>
</gene>
<evidence type="ECO:0000313" key="2">
    <source>
        <dbReference type="Proteomes" id="UP000044841"/>
    </source>
</evidence>
<name>A0A0K6G277_9AGAM</name>
<accession>A0A0K6G277</accession>
<evidence type="ECO:0000313" key="1">
    <source>
        <dbReference type="EMBL" id="CUA72489.1"/>
    </source>
</evidence>
<protein>
    <submittedName>
        <fullName evidence="1">Uncharacterized protein</fullName>
    </submittedName>
</protein>
<dbReference type="EMBL" id="CYGV01001289">
    <property type="protein sequence ID" value="CUA72489.1"/>
    <property type="molecule type" value="Genomic_DNA"/>
</dbReference>
<proteinExistence type="predicted"/>
<organism evidence="1 2">
    <name type="scientific">Rhizoctonia solani</name>
    <dbReference type="NCBI Taxonomy" id="456999"/>
    <lineage>
        <taxon>Eukaryota</taxon>
        <taxon>Fungi</taxon>
        <taxon>Dikarya</taxon>
        <taxon>Basidiomycota</taxon>
        <taxon>Agaricomycotina</taxon>
        <taxon>Agaricomycetes</taxon>
        <taxon>Cantharellales</taxon>
        <taxon>Ceratobasidiaceae</taxon>
        <taxon>Rhizoctonia</taxon>
    </lineage>
</organism>
<dbReference type="Proteomes" id="UP000044841">
    <property type="component" value="Unassembled WGS sequence"/>
</dbReference>
<keyword evidence="2" id="KW-1185">Reference proteome</keyword>
<dbReference type="AlphaFoldDB" id="A0A0K6G277"/>
<sequence>MSLHLFEPTHQHLDIVQWQVRNVLPPLVLVNKTSPTAAASDTALLDNDSSSIPTVTCQIKRMIAMFWPPRTALNAYPDLQQAIEDGWEATLRAAASPAEKTYNDIYDELERIWPNSFERLVLTSLVCRSFLMLR</sequence>
<reference evidence="1 2" key="1">
    <citation type="submission" date="2015-07" db="EMBL/GenBank/DDBJ databases">
        <authorList>
            <person name="Noorani M."/>
        </authorList>
    </citation>
    <scope>NUCLEOTIDE SEQUENCE [LARGE SCALE GENOMIC DNA]</scope>
    <source>
        <strain evidence="1">BBA 69670</strain>
    </source>
</reference>